<protein>
    <submittedName>
        <fullName evidence="3">ATPase involved in chromosome partitioning</fullName>
    </submittedName>
</protein>
<dbReference type="PANTHER" id="PTHR43384">
    <property type="entry name" value="SEPTUM SITE-DETERMINING PROTEIN MIND HOMOLOG, CHLOROPLASTIC-RELATED"/>
    <property type="match status" value="1"/>
</dbReference>
<dbReference type="AlphaFoldDB" id="H9UMR0"/>
<dbReference type="Proteomes" id="UP000007383">
    <property type="component" value="Chromosome"/>
</dbReference>
<dbReference type="Pfam" id="PF10609">
    <property type="entry name" value="ParA"/>
    <property type="match status" value="1"/>
</dbReference>
<dbReference type="SUPFAM" id="SSF52540">
    <property type="entry name" value="P-loop containing nucleoside triphosphate hydrolases"/>
    <property type="match status" value="1"/>
</dbReference>
<evidence type="ECO:0000256" key="1">
    <source>
        <dbReference type="ARBA" id="ARBA00022741"/>
    </source>
</evidence>
<dbReference type="OrthoDB" id="9773088at2"/>
<dbReference type="PATRIC" id="fig|889378.3.peg.2752"/>
<dbReference type="GO" id="GO:0005524">
    <property type="term" value="F:ATP binding"/>
    <property type="evidence" value="ECO:0007669"/>
    <property type="project" value="UniProtKB-KW"/>
</dbReference>
<dbReference type="GO" id="GO:0005829">
    <property type="term" value="C:cytosol"/>
    <property type="evidence" value="ECO:0007669"/>
    <property type="project" value="TreeGrafter"/>
</dbReference>
<sequence>MHILPIASGKGGVGKSLVAANLAIALAQAGKRVVLVDLDLGGSNLHLVLGIHSVPAGIGNVIQQSSVQLNDVLMPTDYPNLLFIPGDAEIPGIANLNNKQKLMLLRRMKQLDADYVIIDLGAGTSFNTLDFFLSSSHGIIVTTPTPTAIVNAYLFLKNAVFRIITNNVKRKSPGGEYLERVKKEGTQLQRMNITTIMQQLQLHDPDSYSKVSQALTRFQPRMILNMLEDPKDAQKANRLRRSCSQYLDTELEHLGIIYRDDLQDVALSSRLPIISYKPNSVLSQALYRIADKVLQSTEDDEDLMDIQTIEESYANAGIEAEIDFQAKIDYIEDLLHAGALSTGDLIETIKNQQLEITQLKKQNMLYKTKLVKAVQQGYKI</sequence>
<dbReference type="InterPro" id="IPR050625">
    <property type="entry name" value="ParA/MinD_ATPase"/>
</dbReference>
<evidence type="ECO:0000313" key="4">
    <source>
        <dbReference type="Proteomes" id="UP000007383"/>
    </source>
</evidence>
<dbReference type="EMBL" id="CP003282">
    <property type="protein sequence ID" value="AFG38803.1"/>
    <property type="molecule type" value="Genomic_DNA"/>
</dbReference>
<dbReference type="Gene3D" id="3.40.50.300">
    <property type="entry name" value="P-loop containing nucleotide triphosphate hydrolases"/>
    <property type="match status" value="1"/>
</dbReference>
<organism evidence="3 4">
    <name type="scientific">Spirochaeta africana (strain ATCC 700263 / DSM 8902 / Z-7692)</name>
    <dbReference type="NCBI Taxonomy" id="889378"/>
    <lineage>
        <taxon>Bacteria</taxon>
        <taxon>Pseudomonadati</taxon>
        <taxon>Spirochaetota</taxon>
        <taxon>Spirochaetia</taxon>
        <taxon>Spirochaetales</taxon>
        <taxon>Spirochaetaceae</taxon>
        <taxon>Spirochaeta</taxon>
    </lineage>
</organism>
<keyword evidence="2" id="KW-0067">ATP-binding</keyword>
<dbReference type="STRING" id="889378.Spiaf_2779"/>
<dbReference type="HOGENOM" id="CLU_037612_0_2_12"/>
<gene>
    <name evidence="3" type="ordered locus">Spiaf_2779</name>
</gene>
<dbReference type="eggNOG" id="COG0455">
    <property type="taxonomic scope" value="Bacteria"/>
</dbReference>
<accession>H9UMR0</accession>
<dbReference type="PANTHER" id="PTHR43384:SF4">
    <property type="entry name" value="CELLULOSE BIOSYNTHESIS PROTEIN BCSQ-RELATED"/>
    <property type="match status" value="1"/>
</dbReference>
<keyword evidence="4" id="KW-1185">Reference proteome</keyword>
<keyword evidence="1" id="KW-0547">Nucleotide-binding</keyword>
<dbReference type="GO" id="GO:0009898">
    <property type="term" value="C:cytoplasmic side of plasma membrane"/>
    <property type="evidence" value="ECO:0007669"/>
    <property type="project" value="TreeGrafter"/>
</dbReference>
<dbReference type="RefSeq" id="WP_014456785.1">
    <property type="nucleotide sequence ID" value="NC_017098.1"/>
</dbReference>
<dbReference type="GO" id="GO:0051782">
    <property type="term" value="P:negative regulation of cell division"/>
    <property type="evidence" value="ECO:0007669"/>
    <property type="project" value="TreeGrafter"/>
</dbReference>
<evidence type="ECO:0000256" key="2">
    <source>
        <dbReference type="ARBA" id="ARBA00022840"/>
    </source>
</evidence>
<dbReference type="InterPro" id="IPR033756">
    <property type="entry name" value="YlxH/NBP35"/>
</dbReference>
<dbReference type="KEGG" id="sfc:Spiaf_2779"/>
<proteinExistence type="predicted"/>
<dbReference type="GO" id="GO:0016887">
    <property type="term" value="F:ATP hydrolysis activity"/>
    <property type="evidence" value="ECO:0007669"/>
    <property type="project" value="TreeGrafter"/>
</dbReference>
<evidence type="ECO:0000313" key="3">
    <source>
        <dbReference type="EMBL" id="AFG38803.1"/>
    </source>
</evidence>
<dbReference type="InterPro" id="IPR027417">
    <property type="entry name" value="P-loop_NTPase"/>
</dbReference>
<name>H9UMR0_SPIAZ</name>
<reference evidence="4" key="1">
    <citation type="journal article" date="2013" name="Stand. Genomic Sci.">
        <title>Complete genome sequence of the halophilic bacterium Spirochaeta africana type strain (Z-7692(T)) from the alkaline Lake Magadi in the East African Rift.</title>
        <authorList>
            <person name="Liolos K."/>
            <person name="Abt B."/>
            <person name="Scheuner C."/>
            <person name="Teshima H."/>
            <person name="Held B."/>
            <person name="Lapidus A."/>
            <person name="Nolan M."/>
            <person name="Lucas S."/>
            <person name="Deshpande S."/>
            <person name="Cheng J.F."/>
            <person name="Tapia R."/>
            <person name="Goodwin L.A."/>
            <person name="Pitluck S."/>
            <person name="Pagani I."/>
            <person name="Ivanova N."/>
            <person name="Mavromatis K."/>
            <person name="Mikhailova N."/>
            <person name="Huntemann M."/>
            <person name="Pati A."/>
            <person name="Chen A."/>
            <person name="Palaniappan K."/>
            <person name="Land M."/>
            <person name="Rohde M."/>
            <person name="Tindall B.J."/>
            <person name="Detter J.C."/>
            <person name="Goker M."/>
            <person name="Bristow J."/>
            <person name="Eisen J.A."/>
            <person name="Markowitz V."/>
            <person name="Hugenholtz P."/>
            <person name="Woyke T."/>
            <person name="Klenk H.P."/>
            <person name="Kyrpides N.C."/>
        </authorList>
    </citation>
    <scope>NUCLEOTIDE SEQUENCE</scope>
    <source>
        <strain evidence="4">ATCC 700263 / DSM 8902 / Z-7692</strain>
    </source>
</reference>